<dbReference type="InterPro" id="IPR011118">
    <property type="entry name" value="Tannase/feruloyl_esterase"/>
</dbReference>
<protein>
    <submittedName>
        <fullName evidence="8">Tannase/feruloyl esterase family alpha/beta hydrolase</fullName>
    </submittedName>
</protein>
<keyword evidence="4" id="KW-0732">Signal</keyword>
<dbReference type="EMBL" id="JBBKZS010000025">
    <property type="protein sequence ID" value="MEJ8859213.1"/>
    <property type="molecule type" value="Genomic_DNA"/>
</dbReference>
<evidence type="ECO:0000256" key="2">
    <source>
        <dbReference type="ARBA" id="ARBA00022487"/>
    </source>
</evidence>
<keyword evidence="3" id="KW-0479">Metal-binding</keyword>
<sequence length="578" mass="61061">MTQIHPARRVVEHQAEGLGLRLASTVAAAAAALMAASCGGGHGNGGGGLVNGGTLPTSTSEKVSCESLASTKLAGGTVKSAVAIPAGDFTPPGQPAPVTGLPAFCRVTMTMQPSADSNVNVELWLPRQNWNGRFLGTGNGGGAGSIAYNTGIAEGLKRGFAAANTDLGTAPDPNQLVDHPERWRDFGYRANHEMTLAGKALTTAYYQSPPKTSYFSGCSTGGQQALTIAQRYPEDYNGILAGAPANNRTHLHTIFLSNLQTLNAPGAKLSQAKLDMITSKVLAACVGTDGGAPTDKFLTDPRRCTFDPETLPKCSGTETDACLTKPQLTALKSAWNGPVNPRTNERIFSGLVLGSESAVFGLAFQGDTVSWPLQQLYMFKWALGTDWQYTNFDFDKDMDKVDSVLAPILNANDANLSRFKSLGGKLMMYNGTADPGVPFSSPIEYYERVVQAQSGSLADTQGFFRFYQVPGMGHCSSITGGAGLGDFGQAYSSFVPKDKEHDVILKLVDWVENNSAPDSVIATRYSDPAGSAIAMERPICTYPAIPKYLGGDASKATSFACIEAPRNGVPVPAPRYLN</sequence>
<name>A0ABU8XHC6_9BURK</name>
<comment type="similarity">
    <text evidence="1">Belongs to the tannase family.</text>
</comment>
<dbReference type="PANTHER" id="PTHR33938">
    <property type="entry name" value="FERULOYL ESTERASE B-RELATED"/>
    <property type="match status" value="1"/>
</dbReference>
<keyword evidence="2" id="KW-0719">Serine esterase</keyword>
<evidence type="ECO:0000256" key="4">
    <source>
        <dbReference type="ARBA" id="ARBA00022729"/>
    </source>
</evidence>
<gene>
    <name evidence="8" type="ORF">WKW79_31925</name>
</gene>
<dbReference type="Pfam" id="PF07519">
    <property type="entry name" value="Tannase"/>
    <property type="match status" value="1"/>
</dbReference>
<keyword evidence="7" id="KW-1015">Disulfide bond</keyword>
<comment type="caution">
    <text evidence="8">The sequence shown here is derived from an EMBL/GenBank/DDBJ whole genome shotgun (WGS) entry which is preliminary data.</text>
</comment>
<keyword evidence="5 8" id="KW-0378">Hydrolase</keyword>
<evidence type="ECO:0000256" key="6">
    <source>
        <dbReference type="ARBA" id="ARBA00022837"/>
    </source>
</evidence>
<dbReference type="Gene3D" id="3.40.50.1820">
    <property type="entry name" value="alpha/beta hydrolase"/>
    <property type="match status" value="1"/>
</dbReference>
<proteinExistence type="inferred from homology"/>
<organism evidence="8 9">
    <name type="scientific">Variovorax robiniae</name>
    <dbReference type="NCBI Taxonomy" id="1836199"/>
    <lineage>
        <taxon>Bacteria</taxon>
        <taxon>Pseudomonadati</taxon>
        <taxon>Pseudomonadota</taxon>
        <taxon>Betaproteobacteria</taxon>
        <taxon>Burkholderiales</taxon>
        <taxon>Comamonadaceae</taxon>
        <taxon>Variovorax</taxon>
    </lineage>
</organism>
<dbReference type="GO" id="GO:0016787">
    <property type="term" value="F:hydrolase activity"/>
    <property type="evidence" value="ECO:0007669"/>
    <property type="project" value="UniProtKB-KW"/>
</dbReference>
<dbReference type="InterPro" id="IPR029058">
    <property type="entry name" value="AB_hydrolase_fold"/>
</dbReference>
<dbReference type="RefSeq" id="WP_340339255.1">
    <property type="nucleotide sequence ID" value="NZ_JBBKZS010000025.1"/>
</dbReference>
<evidence type="ECO:0000256" key="7">
    <source>
        <dbReference type="ARBA" id="ARBA00023157"/>
    </source>
</evidence>
<evidence type="ECO:0000256" key="3">
    <source>
        <dbReference type="ARBA" id="ARBA00022723"/>
    </source>
</evidence>
<evidence type="ECO:0000256" key="1">
    <source>
        <dbReference type="ARBA" id="ARBA00006249"/>
    </source>
</evidence>
<dbReference type="PANTHER" id="PTHR33938:SF15">
    <property type="entry name" value="FERULOYL ESTERASE B-RELATED"/>
    <property type="match status" value="1"/>
</dbReference>
<reference evidence="8 9" key="1">
    <citation type="submission" date="2024-03" db="EMBL/GenBank/DDBJ databases">
        <title>Novel species of the genus Variovorax.</title>
        <authorList>
            <person name="Liu Q."/>
            <person name="Xin Y.-H."/>
        </authorList>
    </citation>
    <scope>NUCLEOTIDE SEQUENCE [LARGE SCALE GENOMIC DNA]</scope>
    <source>
        <strain evidence="8 9">KACC 18901</strain>
    </source>
</reference>
<dbReference type="Proteomes" id="UP001367030">
    <property type="component" value="Unassembled WGS sequence"/>
</dbReference>
<dbReference type="SUPFAM" id="SSF53474">
    <property type="entry name" value="alpha/beta-Hydrolases"/>
    <property type="match status" value="1"/>
</dbReference>
<evidence type="ECO:0000313" key="9">
    <source>
        <dbReference type="Proteomes" id="UP001367030"/>
    </source>
</evidence>
<keyword evidence="6" id="KW-0106">Calcium</keyword>
<keyword evidence="9" id="KW-1185">Reference proteome</keyword>
<accession>A0ABU8XHC6</accession>
<evidence type="ECO:0000256" key="5">
    <source>
        <dbReference type="ARBA" id="ARBA00022801"/>
    </source>
</evidence>
<evidence type="ECO:0000313" key="8">
    <source>
        <dbReference type="EMBL" id="MEJ8859213.1"/>
    </source>
</evidence>